<dbReference type="OrthoDB" id="96314at2759"/>
<feature type="region of interest" description="Disordered" evidence="1">
    <location>
        <begin position="226"/>
        <end position="266"/>
    </location>
</feature>
<dbReference type="InterPro" id="IPR017850">
    <property type="entry name" value="Alkaline_phosphatase_core_sf"/>
</dbReference>
<dbReference type="InterPro" id="IPR000917">
    <property type="entry name" value="Sulfatase_N"/>
</dbReference>
<dbReference type="InterPro" id="IPR052701">
    <property type="entry name" value="GAG_Ulvan_Degrading_Sulfatases"/>
</dbReference>
<keyword evidence="2" id="KW-0472">Membrane</keyword>
<feature type="domain" description="Sulfatase N-terminal" evidence="3">
    <location>
        <begin position="620"/>
        <end position="814"/>
    </location>
</feature>
<dbReference type="SUPFAM" id="SSF53649">
    <property type="entry name" value="Alkaline phosphatase-like"/>
    <property type="match status" value="1"/>
</dbReference>
<keyword evidence="5" id="KW-1185">Reference proteome</keyword>
<feature type="transmembrane region" description="Helical" evidence="2">
    <location>
        <begin position="34"/>
        <end position="57"/>
    </location>
</feature>
<name>A0A0P7BNK6_9HYPO</name>
<dbReference type="Proteomes" id="UP000050424">
    <property type="component" value="Unassembled WGS sequence"/>
</dbReference>
<evidence type="ECO:0000313" key="5">
    <source>
        <dbReference type="Proteomes" id="UP000050424"/>
    </source>
</evidence>
<reference evidence="4 5" key="1">
    <citation type="submission" date="2015-09" db="EMBL/GenBank/DDBJ databases">
        <title>Draft genome of a European isolate of the apple canker pathogen Neonectria ditissima.</title>
        <authorList>
            <person name="Gomez-Cortecero A."/>
            <person name="Harrison R.J."/>
            <person name="Armitage A.D."/>
        </authorList>
    </citation>
    <scope>NUCLEOTIDE SEQUENCE [LARGE SCALE GENOMIC DNA]</scope>
    <source>
        <strain evidence="4 5">R09/05</strain>
    </source>
</reference>
<dbReference type="AlphaFoldDB" id="A0A0P7BNK6"/>
<dbReference type="Pfam" id="PF00884">
    <property type="entry name" value="Sulfatase"/>
    <property type="match status" value="1"/>
</dbReference>
<feature type="transmembrane region" description="Helical" evidence="2">
    <location>
        <begin position="140"/>
        <end position="164"/>
    </location>
</feature>
<dbReference type="STRING" id="78410.A0A0P7BNK6"/>
<feature type="transmembrane region" description="Helical" evidence="2">
    <location>
        <begin position="64"/>
        <end position="80"/>
    </location>
</feature>
<dbReference type="EMBL" id="LKCW01000050">
    <property type="protein sequence ID" value="KPM42362.1"/>
    <property type="molecule type" value="Genomic_DNA"/>
</dbReference>
<organism evidence="4 5">
    <name type="scientific">Neonectria ditissima</name>
    <dbReference type="NCBI Taxonomy" id="78410"/>
    <lineage>
        <taxon>Eukaryota</taxon>
        <taxon>Fungi</taxon>
        <taxon>Dikarya</taxon>
        <taxon>Ascomycota</taxon>
        <taxon>Pezizomycotina</taxon>
        <taxon>Sordariomycetes</taxon>
        <taxon>Hypocreomycetidae</taxon>
        <taxon>Hypocreales</taxon>
        <taxon>Nectriaceae</taxon>
        <taxon>Neonectria</taxon>
    </lineage>
</organism>
<evidence type="ECO:0000313" key="4">
    <source>
        <dbReference type="EMBL" id="KPM42362.1"/>
    </source>
</evidence>
<dbReference type="PANTHER" id="PTHR43751">
    <property type="entry name" value="SULFATASE"/>
    <property type="match status" value="1"/>
</dbReference>
<dbReference type="PANTHER" id="PTHR43751:SF3">
    <property type="entry name" value="SULFATASE N-TERMINAL DOMAIN-CONTAINING PROTEIN"/>
    <property type="match status" value="1"/>
</dbReference>
<comment type="caution">
    <text evidence="4">The sequence shown here is derived from an EMBL/GenBank/DDBJ whole genome shotgun (WGS) entry which is preliminary data.</text>
</comment>
<evidence type="ECO:0000256" key="1">
    <source>
        <dbReference type="SAM" id="MobiDB-lite"/>
    </source>
</evidence>
<evidence type="ECO:0000256" key="2">
    <source>
        <dbReference type="SAM" id="Phobius"/>
    </source>
</evidence>
<gene>
    <name evidence="4" type="ORF">AK830_g4239</name>
</gene>
<accession>A0A0P7BNK6</accession>
<keyword evidence="2" id="KW-0812">Transmembrane</keyword>
<keyword evidence="2" id="KW-1133">Transmembrane helix</keyword>
<evidence type="ECO:0000259" key="3">
    <source>
        <dbReference type="Pfam" id="PF00884"/>
    </source>
</evidence>
<dbReference type="Gene3D" id="3.40.720.10">
    <property type="entry name" value="Alkaline Phosphatase, subunit A"/>
    <property type="match status" value="1"/>
</dbReference>
<protein>
    <recommendedName>
        <fullName evidence="3">Sulfatase N-terminal domain-containing protein</fullName>
    </recommendedName>
</protein>
<proteinExistence type="predicted"/>
<sequence>MYSPVCFLFSAFSVSVLSSKLVHLLTYASTIPATAFVLYLPTFFLADFAAICFLRVLLRPVSRWYFLIFPILASLIRYVFGKVDKTHLHRLPLSGTTNTAKTHSLVTLGGSASQLGFYVKTGGELEWHEATAFATSKDGLKVLLTGSWAVLASGAVILVISYFAQNLLHRTVGDFLLGIYMSTANGTSARKTLLPPWPPSGLAADFVALRGLIRLCRGRRQTRRDVESDARLVNTDSSANDNDDDDDSEAHMLIGDGEKPSPAAKPKPFRCIGSIPSWLIKTATVAFLAVTVTLRPHKPYDHMSITLPVSLLEIFEAEPDHCIEQRRIMRNAWPLPDLVDRSRWEDPKGDFKGWAPGADSAIADQYRKTSPHWLPDKAPRGFARWDPRRFESKAPGSFGVEKEAWKAQCPNFDLREPYYNPANDPLKISNLDTDVLAPLKGALDDGSVRIKHVVFILMESLREELFPIRQGSDIHKSILQFNDGDDARAAVNAKLARLTPHIERLTGISGGFTDGDGKAYDAAELKWDDKTEDGFGGVNVVGGFTTATMSTKSFSANHCGAWPMPVEKFDEADTDSYQPCLPQVLGLLNEGKDIGTHASDDFREQPWHPALFESVTERYDRQEIFDQKIGFKHVVCKAELEQDPKYNESDPFWKKVNYFGFAEPVLKPHIRDYITNTTANHQRIYMSHFTSTTHHAWDTPDWFDTTDYLPTGGPVNWHKNFNKYLNTIRFHDAWMGELMQLFDDVGISNETLVVFAGDHGQAFKEDYYKTGTYEVPHVSNFRIPITFRHPHLPRIQYEANATTISVLPTILDLLINSGSLNEKDTHIVSDLVQDYEGQSLIRPYKKSHNGRRAWNFGIINSGAGMLAVTSADAPWRLVMPLGKVFEYTFTDLGSDPLELSPIASWSLDGLLDTVRNRVGDDAAVWAKEAQAVARWWSLERQRLWKYHLAN</sequence>